<dbReference type="OrthoDB" id="80147at2157"/>
<dbReference type="KEGG" id="mmg:MTBMA_c03890"/>
<dbReference type="AlphaFoldDB" id="D9PUU3"/>
<evidence type="ECO:0000313" key="2">
    <source>
        <dbReference type="Proteomes" id="UP000000345"/>
    </source>
</evidence>
<accession>D9PUU3</accession>
<keyword evidence="2" id="KW-1185">Reference proteome</keyword>
<reference key="1">
    <citation type="submission" date="2009-08" db="EMBL/GenBank/DDBJ databases">
        <title>The genome sequence of Methanothermobacter marburgensis.</title>
        <authorList>
            <person name="Kaster A."/>
            <person name="Seedorf H."/>
            <person name="Goenrich M."/>
            <person name="Wiezer A."/>
            <person name="Liesegang H."/>
            <person name="Thauer R."/>
            <person name="Gottschalk G."/>
        </authorList>
    </citation>
    <scope>NUCLEOTIDE SEQUENCE</scope>
    <source>
        <strain>Marburg</strain>
    </source>
</reference>
<dbReference type="PaxDb" id="79929-MTBMA_c03890"/>
<dbReference type="STRING" id="79929.MTBMA_c03890"/>
<evidence type="ECO:0000313" key="1">
    <source>
        <dbReference type="EMBL" id="ADL57990.1"/>
    </source>
</evidence>
<protein>
    <submittedName>
        <fullName evidence="1">Uncharacterized protein</fullName>
    </submittedName>
</protein>
<dbReference type="HOGENOM" id="CLU_2191077_0_0_2"/>
<name>D9PUU3_METTM</name>
<dbReference type="EMBL" id="CP001710">
    <property type="protein sequence ID" value="ADL57990.1"/>
    <property type="molecule type" value="Genomic_DNA"/>
</dbReference>
<gene>
    <name evidence="1" type="ordered locus">MTBMA_c03890</name>
</gene>
<reference evidence="1 2" key="2">
    <citation type="journal article" date="2010" name="J. Bacteriol.">
        <title>Complete genome sequence of Methanothermobacter marburgensis, a methanoarchaeon model organism.</title>
        <authorList>
            <person name="Liesegang H."/>
            <person name="Kaster A.K."/>
            <person name="Wiezer A."/>
            <person name="Goenrich M."/>
            <person name="Wollherr A."/>
            <person name="Seedorf H."/>
            <person name="Gottschalk G."/>
            <person name="Thauer R.K."/>
        </authorList>
    </citation>
    <scope>NUCLEOTIDE SEQUENCE [LARGE SCALE GENOMIC DNA]</scope>
    <source>
        <strain evidence="2">ATCC BAA-927 / DSM 2133 / JCM 14651 / NBRC 100331 / OCM 82 / Marburg</strain>
    </source>
</reference>
<sequence length="108" mass="12825">MQDKLIIIYKGLQQRRSFKKFFGEDLKRNDFLDSLASKRGIDDLLREAIVELAEATREDHDYSEDEYRDLFDYLVNREPVESICMRYGIRGPDEIKLDDVAEVLSRFE</sequence>
<dbReference type="Proteomes" id="UP000000345">
    <property type="component" value="Chromosome"/>
</dbReference>
<organism evidence="1 2">
    <name type="scientific">Methanothermobacter marburgensis (strain ATCC BAA-927 / DSM 2133 / JCM 14651 / NBRC 100331 / OCM 82 / Marburg)</name>
    <name type="common">Methanobacterium thermoautotrophicum</name>
    <dbReference type="NCBI Taxonomy" id="79929"/>
    <lineage>
        <taxon>Archaea</taxon>
        <taxon>Methanobacteriati</taxon>
        <taxon>Methanobacteriota</taxon>
        <taxon>Methanomada group</taxon>
        <taxon>Methanobacteria</taxon>
        <taxon>Methanobacteriales</taxon>
        <taxon>Methanobacteriaceae</taxon>
        <taxon>Methanothermobacter</taxon>
    </lineage>
</organism>
<proteinExistence type="predicted"/>